<keyword evidence="8" id="KW-1185">Reference proteome</keyword>
<evidence type="ECO:0000256" key="1">
    <source>
        <dbReference type="ARBA" id="ARBA00005417"/>
    </source>
</evidence>
<dbReference type="PROSITE" id="PS50893">
    <property type="entry name" value="ABC_TRANSPORTER_2"/>
    <property type="match status" value="1"/>
</dbReference>
<gene>
    <name evidence="7" type="ORF">SAMN02745725_00765</name>
</gene>
<organism evidence="7 8">
    <name type="scientific">Pseudobutyrivibrio xylanivorans DSM 14809</name>
    <dbReference type="NCBI Taxonomy" id="1123012"/>
    <lineage>
        <taxon>Bacteria</taxon>
        <taxon>Bacillati</taxon>
        <taxon>Bacillota</taxon>
        <taxon>Clostridia</taxon>
        <taxon>Lachnospirales</taxon>
        <taxon>Lachnospiraceae</taxon>
        <taxon>Pseudobutyrivibrio</taxon>
    </lineage>
</organism>
<dbReference type="GO" id="GO:0016887">
    <property type="term" value="F:ATP hydrolysis activity"/>
    <property type="evidence" value="ECO:0007669"/>
    <property type="project" value="InterPro"/>
</dbReference>
<comment type="similarity">
    <text evidence="1">Belongs to the ABC transporter superfamily.</text>
</comment>
<dbReference type="InterPro" id="IPR027417">
    <property type="entry name" value="P-loop_NTPase"/>
</dbReference>
<evidence type="ECO:0000259" key="6">
    <source>
        <dbReference type="PROSITE" id="PS50893"/>
    </source>
</evidence>
<keyword evidence="4 7" id="KW-0067">ATP-binding</keyword>
<feature type="compositionally biased region" description="Basic and acidic residues" evidence="5">
    <location>
        <begin position="327"/>
        <end position="338"/>
    </location>
</feature>
<evidence type="ECO:0000256" key="2">
    <source>
        <dbReference type="ARBA" id="ARBA00022448"/>
    </source>
</evidence>
<evidence type="ECO:0000256" key="3">
    <source>
        <dbReference type="ARBA" id="ARBA00022741"/>
    </source>
</evidence>
<evidence type="ECO:0000313" key="8">
    <source>
        <dbReference type="Proteomes" id="UP000184185"/>
    </source>
</evidence>
<evidence type="ECO:0000313" key="7">
    <source>
        <dbReference type="EMBL" id="SHI62449.1"/>
    </source>
</evidence>
<reference evidence="7 8" key="1">
    <citation type="submission" date="2016-11" db="EMBL/GenBank/DDBJ databases">
        <authorList>
            <person name="Jaros S."/>
            <person name="Januszkiewicz K."/>
            <person name="Wedrychowicz H."/>
        </authorList>
    </citation>
    <scope>NUCLEOTIDE SEQUENCE [LARGE SCALE GENOMIC DNA]</scope>
    <source>
        <strain evidence="7 8">DSM 14809</strain>
    </source>
</reference>
<dbReference type="InterPro" id="IPR003439">
    <property type="entry name" value="ABC_transporter-like_ATP-bd"/>
</dbReference>
<evidence type="ECO:0000256" key="4">
    <source>
        <dbReference type="ARBA" id="ARBA00022840"/>
    </source>
</evidence>
<name>A0A1M6CNB7_PSEXY</name>
<dbReference type="InterPro" id="IPR003593">
    <property type="entry name" value="AAA+_ATPase"/>
</dbReference>
<dbReference type="STRING" id="185007.SAMN02910350_01076"/>
<dbReference type="Proteomes" id="UP000184185">
    <property type="component" value="Unassembled WGS sequence"/>
</dbReference>
<protein>
    <submittedName>
        <fullName evidence="7">ABC-2 type transport system ATP-binding protein</fullName>
    </submittedName>
</protein>
<dbReference type="Pfam" id="PF00005">
    <property type="entry name" value="ABC_tran"/>
    <property type="match status" value="1"/>
</dbReference>
<dbReference type="OrthoDB" id="9775135at2"/>
<dbReference type="EMBL" id="FQYQ01000003">
    <property type="protein sequence ID" value="SHI62449.1"/>
    <property type="molecule type" value="Genomic_DNA"/>
</dbReference>
<dbReference type="SMART" id="SM00382">
    <property type="entry name" value="AAA"/>
    <property type="match status" value="1"/>
</dbReference>
<evidence type="ECO:0000256" key="5">
    <source>
        <dbReference type="SAM" id="MobiDB-lite"/>
    </source>
</evidence>
<keyword evidence="2" id="KW-0813">Transport</keyword>
<dbReference type="Gene3D" id="3.40.50.300">
    <property type="entry name" value="P-loop containing nucleotide triphosphate hydrolases"/>
    <property type="match status" value="1"/>
</dbReference>
<proteinExistence type="inferred from homology"/>
<sequence>MITVEHLSKRYGDVLAVDDLSFTIEDGHIYGFLGPNGAGKSTTLNIITGCLAATSGDIKIDGHDIYEEEREAKKLIGYLPEIPPLYVDQTPREYLKFVAEAKGVKKADIEAEIDRVIDETHITEMQNRLIKHLSKGYRQRVGISQALIGNPSVIILDEPTVGLDPMQIIEIRDLIAELGKKHTVILSSHILSEIQAICEKVLIIYKGKLVAFDNIENLGKTMSEGNQIEILSGGDPLETIELLERNTAITCFEQKEMIDGYNSFKLTTSNSNPYEICEELFVAFAGKGIPLVKLNPIKTTLEDIFIELTSEEDEDALYGGPEAIEPAEEKAIPEQEAR</sequence>
<feature type="domain" description="ABC transporter" evidence="6">
    <location>
        <begin position="2"/>
        <end position="231"/>
    </location>
</feature>
<feature type="region of interest" description="Disordered" evidence="5">
    <location>
        <begin position="315"/>
        <end position="338"/>
    </location>
</feature>
<accession>A0A1M6CNB7</accession>
<dbReference type="PANTHER" id="PTHR43335">
    <property type="entry name" value="ABC TRANSPORTER, ATP-BINDING PROTEIN"/>
    <property type="match status" value="1"/>
</dbReference>
<dbReference type="AlphaFoldDB" id="A0A1M6CNB7"/>
<dbReference type="GO" id="GO:0005524">
    <property type="term" value="F:ATP binding"/>
    <property type="evidence" value="ECO:0007669"/>
    <property type="project" value="UniProtKB-KW"/>
</dbReference>
<keyword evidence="3" id="KW-0547">Nucleotide-binding</keyword>
<dbReference type="SUPFAM" id="SSF52540">
    <property type="entry name" value="P-loop containing nucleoside triphosphate hydrolases"/>
    <property type="match status" value="1"/>
</dbReference>
<dbReference type="PANTHER" id="PTHR43335:SF4">
    <property type="entry name" value="ABC TRANSPORTER, ATP-BINDING PROTEIN"/>
    <property type="match status" value="1"/>
</dbReference>